<reference evidence="5" key="1">
    <citation type="journal article" date="2021" name="PeerJ">
        <title>Extensive microbial diversity within the chicken gut microbiome revealed by metagenomics and culture.</title>
        <authorList>
            <person name="Gilroy R."/>
            <person name="Ravi A."/>
            <person name="Getino M."/>
            <person name="Pursley I."/>
            <person name="Horton D.L."/>
            <person name="Alikhan N.F."/>
            <person name="Baker D."/>
            <person name="Gharbi K."/>
            <person name="Hall N."/>
            <person name="Watson M."/>
            <person name="Adriaenssens E.M."/>
            <person name="Foster-Nyarko E."/>
            <person name="Jarju S."/>
            <person name="Secka A."/>
            <person name="Antonio M."/>
            <person name="Oren A."/>
            <person name="Chaudhuri R.R."/>
            <person name="La Ragione R."/>
            <person name="Hildebrand F."/>
            <person name="Pallen M.J."/>
        </authorList>
    </citation>
    <scope>NUCLEOTIDE SEQUENCE</scope>
    <source>
        <strain evidence="5">ChiGjej4B4-7305</strain>
    </source>
</reference>
<dbReference type="PANTHER" id="PTHR42939">
    <property type="entry name" value="ABC TRANSPORTER ATP-BINDING PROTEIN ALBC-RELATED"/>
    <property type="match status" value="1"/>
</dbReference>
<name>A0A9D2EES0_9MICO</name>
<proteinExistence type="predicted"/>
<dbReference type="Pfam" id="PF00005">
    <property type="entry name" value="ABC_tran"/>
    <property type="match status" value="1"/>
</dbReference>
<dbReference type="InterPro" id="IPR027417">
    <property type="entry name" value="P-loop_NTPase"/>
</dbReference>
<evidence type="ECO:0000313" key="5">
    <source>
        <dbReference type="EMBL" id="HIZ36448.1"/>
    </source>
</evidence>
<keyword evidence="2" id="KW-0547">Nucleotide-binding</keyword>
<feature type="domain" description="ABC transporter" evidence="4">
    <location>
        <begin position="1"/>
        <end position="229"/>
    </location>
</feature>
<dbReference type="SMART" id="SM00382">
    <property type="entry name" value="AAA"/>
    <property type="match status" value="1"/>
</dbReference>
<sequence length="286" mass="31436">MLLLAVTGLTKNYPSFSLRDVSFEVRTGFITGFIGVNGAGKTTTLKSIMNIVRPDAGAVTFQGQDLHAHEAEAKQRIGYMLGPVDVYPKHTVGKVVDVFSRFYRHWDADAFAGFLHRFGIDDRKKISELSTGMRVKLGISMALSHGARLILLDEPTSGLDPVARDELLDLLREVVEDGERAILFSTHITTDLDKIADYIVYIRDGQIVAEDTKDDLLDDHVLVHGGSAGPSDELRESLIGHRTHAFGFSGLARTDDVTTASVDGSVQTARPDLESLLLHYEREGSR</sequence>
<protein>
    <submittedName>
        <fullName evidence="5">ABC transporter ATP-binding protein</fullName>
    </submittedName>
</protein>
<dbReference type="SUPFAM" id="SSF52540">
    <property type="entry name" value="P-loop containing nucleoside triphosphate hydrolases"/>
    <property type="match status" value="1"/>
</dbReference>
<keyword evidence="1" id="KW-0813">Transport</keyword>
<dbReference type="InterPro" id="IPR051782">
    <property type="entry name" value="ABC_Transporter_VariousFunc"/>
</dbReference>
<dbReference type="Gene3D" id="3.40.50.300">
    <property type="entry name" value="P-loop containing nucleotide triphosphate hydrolases"/>
    <property type="match status" value="1"/>
</dbReference>
<dbReference type="PROSITE" id="PS50893">
    <property type="entry name" value="ABC_TRANSPORTER_2"/>
    <property type="match status" value="1"/>
</dbReference>
<dbReference type="InterPro" id="IPR003593">
    <property type="entry name" value="AAA+_ATPase"/>
</dbReference>
<evidence type="ECO:0000256" key="2">
    <source>
        <dbReference type="ARBA" id="ARBA00022741"/>
    </source>
</evidence>
<keyword evidence="3 5" id="KW-0067">ATP-binding</keyword>
<evidence type="ECO:0000256" key="3">
    <source>
        <dbReference type="ARBA" id="ARBA00022840"/>
    </source>
</evidence>
<evidence type="ECO:0000313" key="6">
    <source>
        <dbReference type="Proteomes" id="UP000824037"/>
    </source>
</evidence>
<evidence type="ECO:0000256" key="1">
    <source>
        <dbReference type="ARBA" id="ARBA00022448"/>
    </source>
</evidence>
<gene>
    <name evidence="5" type="ORF">H9815_11770</name>
</gene>
<dbReference type="InterPro" id="IPR003439">
    <property type="entry name" value="ABC_transporter-like_ATP-bd"/>
</dbReference>
<dbReference type="GO" id="GO:0016887">
    <property type="term" value="F:ATP hydrolysis activity"/>
    <property type="evidence" value="ECO:0007669"/>
    <property type="project" value="InterPro"/>
</dbReference>
<dbReference type="EMBL" id="DXBY01000201">
    <property type="protein sequence ID" value="HIZ36448.1"/>
    <property type="molecule type" value="Genomic_DNA"/>
</dbReference>
<dbReference type="PANTHER" id="PTHR42939:SF3">
    <property type="entry name" value="ABC TRANSPORTER ATP-BINDING COMPONENT"/>
    <property type="match status" value="1"/>
</dbReference>
<dbReference type="CDD" id="cd03230">
    <property type="entry name" value="ABC_DR_subfamily_A"/>
    <property type="match status" value="1"/>
</dbReference>
<comment type="caution">
    <text evidence="5">The sequence shown here is derived from an EMBL/GenBank/DDBJ whole genome shotgun (WGS) entry which is preliminary data.</text>
</comment>
<dbReference type="Proteomes" id="UP000824037">
    <property type="component" value="Unassembled WGS sequence"/>
</dbReference>
<evidence type="ECO:0000259" key="4">
    <source>
        <dbReference type="PROSITE" id="PS50893"/>
    </source>
</evidence>
<reference evidence="5" key="2">
    <citation type="submission" date="2021-04" db="EMBL/GenBank/DDBJ databases">
        <authorList>
            <person name="Gilroy R."/>
        </authorList>
    </citation>
    <scope>NUCLEOTIDE SEQUENCE</scope>
    <source>
        <strain evidence="5">ChiGjej4B4-7305</strain>
    </source>
</reference>
<organism evidence="5 6">
    <name type="scientific">Candidatus Ruania gallistercoris</name>
    <dbReference type="NCBI Taxonomy" id="2838746"/>
    <lineage>
        <taxon>Bacteria</taxon>
        <taxon>Bacillati</taxon>
        <taxon>Actinomycetota</taxon>
        <taxon>Actinomycetes</taxon>
        <taxon>Micrococcales</taxon>
        <taxon>Ruaniaceae</taxon>
        <taxon>Ruania</taxon>
    </lineage>
</organism>
<accession>A0A9D2EES0</accession>
<dbReference type="AlphaFoldDB" id="A0A9D2EES0"/>
<dbReference type="GO" id="GO:0005524">
    <property type="term" value="F:ATP binding"/>
    <property type="evidence" value="ECO:0007669"/>
    <property type="project" value="UniProtKB-KW"/>
</dbReference>